<evidence type="ECO:0000256" key="1">
    <source>
        <dbReference type="ARBA" id="ARBA00022676"/>
    </source>
</evidence>
<evidence type="ECO:0000256" key="2">
    <source>
        <dbReference type="ARBA" id="ARBA00022679"/>
    </source>
</evidence>
<dbReference type="RefSeq" id="WP_103238964.1">
    <property type="nucleotide sequence ID" value="NZ_JANJZD010000014.1"/>
</dbReference>
<keyword evidence="2 5" id="KW-0808">Transferase</keyword>
<dbReference type="Proteomes" id="UP000236311">
    <property type="component" value="Unassembled WGS sequence"/>
</dbReference>
<dbReference type="SUPFAM" id="SSF53756">
    <property type="entry name" value="UDP-Glycosyltransferase/glycogen phosphorylase"/>
    <property type="match status" value="1"/>
</dbReference>
<keyword evidence="6" id="KW-1185">Reference proteome</keyword>
<dbReference type="InterPro" id="IPR028098">
    <property type="entry name" value="Glyco_trans_4-like_N"/>
</dbReference>
<proteinExistence type="predicted"/>
<dbReference type="Pfam" id="PF00534">
    <property type="entry name" value="Glycos_transf_1"/>
    <property type="match status" value="1"/>
</dbReference>
<dbReference type="AlphaFoldDB" id="A0A2K4ZEK1"/>
<evidence type="ECO:0000313" key="6">
    <source>
        <dbReference type="Proteomes" id="UP000236311"/>
    </source>
</evidence>
<name>A0A2K4ZEK1_9FIRM</name>
<dbReference type="EMBL" id="OFSM01000007">
    <property type="protein sequence ID" value="SOY28893.1"/>
    <property type="molecule type" value="Genomic_DNA"/>
</dbReference>
<dbReference type="PANTHER" id="PTHR12526">
    <property type="entry name" value="GLYCOSYLTRANSFERASE"/>
    <property type="match status" value="1"/>
</dbReference>
<feature type="domain" description="Glycosyl transferase family 1" evidence="3">
    <location>
        <begin position="213"/>
        <end position="370"/>
    </location>
</feature>
<evidence type="ECO:0000259" key="3">
    <source>
        <dbReference type="Pfam" id="PF00534"/>
    </source>
</evidence>
<reference evidence="5 6" key="1">
    <citation type="submission" date="2018-01" db="EMBL/GenBank/DDBJ databases">
        <authorList>
            <person name="Gaut B.S."/>
            <person name="Morton B.R."/>
            <person name="Clegg M.T."/>
            <person name="Duvall M.R."/>
        </authorList>
    </citation>
    <scope>NUCLEOTIDE SEQUENCE [LARGE SCALE GENOMIC DNA]</scope>
    <source>
        <strain evidence="5">GP69</strain>
    </source>
</reference>
<accession>A0A2K4ZEK1</accession>
<keyword evidence="1" id="KW-0328">Glycosyltransferase</keyword>
<evidence type="ECO:0000259" key="4">
    <source>
        <dbReference type="Pfam" id="PF13439"/>
    </source>
</evidence>
<dbReference type="Gene3D" id="3.40.50.2000">
    <property type="entry name" value="Glycogen Phosphorylase B"/>
    <property type="match status" value="2"/>
</dbReference>
<dbReference type="Pfam" id="PF13439">
    <property type="entry name" value="Glyco_transf_4"/>
    <property type="match status" value="1"/>
</dbReference>
<organism evidence="5 6">
    <name type="scientific">Acetatifactor muris</name>
    <dbReference type="NCBI Taxonomy" id="879566"/>
    <lineage>
        <taxon>Bacteria</taxon>
        <taxon>Bacillati</taxon>
        <taxon>Bacillota</taxon>
        <taxon>Clostridia</taxon>
        <taxon>Lachnospirales</taxon>
        <taxon>Lachnospiraceae</taxon>
        <taxon>Acetatifactor</taxon>
    </lineage>
</organism>
<evidence type="ECO:0000313" key="5">
    <source>
        <dbReference type="EMBL" id="SOY28893.1"/>
    </source>
</evidence>
<sequence length="401" mass="46289">MGKRVLKLSCNDWKNASHDKRELSAYRELGEEVAVVAKGNIKDKGRSEMVDGFKVFRLTTRPFGNKVPDVVNRIFSLFFWARFVKQLRVDVITAHDIDALFIAWLSLFGILKKNRPALIYDSHEFEIERNVKRNKLQKYVIIHLERFLIKRCNFSIMVNENIAEEVSEIHKLKQKPIVIRNVAERWEIQESDCERIRAEFEQQLGIGGEMGNKPVMLMYHGVLIDGRGIEMLIRLISAREDTVAVILGNAQRQEYYDSLISLTKQLGVEKRILFHEAVSITELWKYVGAVDVGMILAPAVCKNSLYSLPNKFFENIQSETPVICPEYPAMKTLVDKYKIGITCDPGNLADIAIAVSRMKNDREFYLSCKMNLKIAKEELCWNSEKQILKSAYKKYIMGNRK</sequence>
<dbReference type="OrthoDB" id="1643507at2"/>
<feature type="domain" description="Glycosyltransferase subfamily 4-like N-terminal" evidence="4">
    <location>
        <begin position="25"/>
        <end position="181"/>
    </location>
</feature>
<gene>
    <name evidence="5" type="ORF">AMURIS_01607</name>
</gene>
<protein>
    <submittedName>
        <fullName evidence="5">Glycosyl transferases group 1</fullName>
    </submittedName>
</protein>
<dbReference type="GO" id="GO:0016757">
    <property type="term" value="F:glycosyltransferase activity"/>
    <property type="evidence" value="ECO:0007669"/>
    <property type="project" value="UniProtKB-KW"/>
</dbReference>
<dbReference type="PANTHER" id="PTHR12526:SF629">
    <property type="entry name" value="TEICHURONIC ACID BIOSYNTHESIS GLYCOSYLTRANSFERASE TUAH-RELATED"/>
    <property type="match status" value="1"/>
</dbReference>
<dbReference type="InterPro" id="IPR001296">
    <property type="entry name" value="Glyco_trans_1"/>
</dbReference>